<feature type="domain" description="RNB" evidence="1">
    <location>
        <begin position="42"/>
        <end position="362"/>
    </location>
</feature>
<dbReference type="InterPro" id="IPR012340">
    <property type="entry name" value="NA-bd_OB-fold"/>
</dbReference>
<dbReference type="PATRIC" id="fig|92706.3.peg.2268"/>
<dbReference type="HOGENOM" id="CLU_038135_1_0_11"/>
<sequence>MKLYAAVLDFEPVAQEFGVERGFDPHIHDEAASSVDRYAQEREDLLHMPFVTIDPVGSRDLDQAVLIEEIDSGFRVHYAIADVAAFVEPGSELEKISLHRGQTIYLPDSPARLHPEELSEDAASLLEGQTRPAVVWSIDLDERGEVTATKVRRGLVKSRARLDYDQAQIDAENGRLHPSISLLPKVGQLRQESALRREAVNLSIPSQRVVKVPNDDAGEHYEIVIEPRPHIMDYNSEISLLTGMVAGEMMVKAGHGLLRTLAPATKESEATFRSEAQALGFEIAPEQPIGEFLQSVDPNTPKGMAIQREAQKLLRGSGYASVKNGDSEVHSGVGGYYAHVTAPLRRLIDRFATEHCLAIASGTDVPEWVTRVEEQVLDTMKYSSILASQVDNACLDLTEATVLKYWEGQNFNAVVVASEPEKNSARLFVYKPPVLAKCIGAPEQGTNQEVTLVTANLKKREVLFAWPAD</sequence>
<dbReference type="PANTHER" id="PTHR23355:SF9">
    <property type="entry name" value="DIS3-LIKE EXONUCLEASE 2"/>
    <property type="match status" value="1"/>
</dbReference>
<keyword evidence="3" id="KW-1185">Reference proteome</keyword>
<dbReference type="GO" id="GO:0003723">
    <property type="term" value="F:RNA binding"/>
    <property type="evidence" value="ECO:0007669"/>
    <property type="project" value="InterPro"/>
</dbReference>
<dbReference type="InterPro" id="IPR050180">
    <property type="entry name" value="RNR_Ribonuclease"/>
</dbReference>
<dbReference type="InterPro" id="IPR040596">
    <property type="entry name" value="RNase_II_C_S1"/>
</dbReference>
<dbReference type="GO" id="GO:0000932">
    <property type="term" value="C:P-body"/>
    <property type="evidence" value="ECO:0007669"/>
    <property type="project" value="TreeGrafter"/>
</dbReference>
<dbReference type="SUPFAM" id="SSF50249">
    <property type="entry name" value="Nucleic acid-binding proteins"/>
    <property type="match status" value="1"/>
</dbReference>
<name>A0A0F6Z752_9CORY</name>
<dbReference type="AlphaFoldDB" id="A0A0F6Z752"/>
<evidence type="ECO:0000313" key="3">
    <source>
        <dbReference type="Proteomes" id="UP000034037"/>
    </source>
</evidence>
<dbReference type="InterPro" id="IPR001900">
    <property type="entry name" value="RNase_II/R"/>
</dbReference>
<proteinExistence type="predicted"/>
<dbReference type="GO" id="GO:0000175">
    <property type="term" value="F:3'-5'-RNA exonuclease activity"/>
    <property type="evidence" value="ECO:0007669"/>
    <property type="project" value="TreeGrafter"/>
</dbReference>
<gene>
    <name evidence="2" type="ORF">YH66_10800</name>
</gene>
<organism evidence="2 3">
    <name type="scientific">[Brevibacterium] flavum</name>
    <dbReference type="NCBI Taxonomy" id="92706"/>
    <lineage>
        <taxon>Bacteria</taxon>
        <taxon>Bacillati</taxon>
        <taxon>Actinomycetota</taxon>
        <taxon>Actinomycetes</taxon>
        <taxon>Mycobacteriales</taxon>
        <taxon>Corynebacteriaceae</taxon>
        <taxon>Corynebacterium</taxon>
    </lineage>
</organism>
<reference evidence="2 3" key="1">
    <citation type="submission" date="2015-04" db="EMBL/GenBank/DDBJ databases">
        <title>Complete Genome Sequence of Brevibacterium flavum ATCC 15168.</title>
        <authorList>
            <person name="Ahn J."/>
            <person name="Park G."/>
            <person name="Jeon W."/>
            <person name="Jang Y."/>
            <person name="Jang M."/>
            <person name="Lee H."/>
            <person name="Lee H."/>
        </authorList>
    </citation>
    <scope>NUCLEOTIDE SEQUENCE [LARGE SCALE GENOMIC DNA]</scope>
    <source>
        <strain evidence="2 3">ATCC 15168</strain>
    </source>
</reference>
<accession>A0A0F6Z752</accession>
<dbReference type="SMART" id="SM00955">
    <property type="entry name" value="RNB"/>
    <property type="match status" value="1"/>
</dbReference>
<dbReference type="GO" id="GO:0006402">
    <property type="term" value="P:mRNA catabolic process"/>
    <property type="evidence" value="ECO:0007669"/>
    <property type="project" value="TreeGrafter"/>
</dbReference>
<evidence type="ECO:0000259" key="1">
    <source>
        <dbReference type="SMART" id="SM00955"/>
    </source>
</evidence>
<dbReference type="EMBL" id="CP011309">
    <property type="protein sequence ID" value="AKF28991.1"/>
    <property type="molecule type" value="Genomic_DNA"/>
</dbReference>
<dbReference type="Proteomes" id="UP000034037">
    <property type="component" value="Chromosome"/>
</dbReference>
<dbReference type="PANTHER" id="PTHR23355">
    <property type="entry name" value="RIBONUCLEASE"/>
    <property type="match status" value="1"/>
</dbReference>
<dbReference type="Pfam" id="PF00773">
    <property type="entry name" value="RNB"/>
    <property type="match status" value="1"/>
</dbReference>
<dbReference type="RefSeq" id="WP_003856972.1">
    <property type="nucleotide sequence ID" value="NZ_CP011309.1"/>
</dbReference>
<protein>
    <submittedName>
        <fullName evidence="2">Exoribonuclease</fullName>
    </submittedName>
</protein>
<evidence type="ECO:0000313" key="2">
    <source>
        <dbReference type="EMBL" id="AKF28991.1"/>
    </source>
</evidence>
<dbReference type="Pfam" id="PF18614">
    <property type="entry name" value="RNase_II_C_S1"/>
    <property type="match status" value="1"/>
</dbReference>